<proteinExistence type="predicted"/>
<comment type="caution">
    <text evidence="2">The sequence shown here is derived from an EMBL/GenBank/DDBJ whole genome shotgun (WGS) entry which is preliminary data.</text>
</comment>
<organism evidence="2 3">
    <name type="scientific">Stylosanthes scabra</name>
    <dbReference type="NCBI Taxonomy" id="79078"/>
    <lineage>
        <taxon>Eukaryota</taxon>
        <taxon>Viridiplantae</taxon>
        <taxon>Streptophyta</taxon>
        <taxon>Embryophyta</taxon>
        <taxon>Tracheophyta</taxon>
        <taxon>Spermatophyta</taxon>
        <taxon>Magnoliopsida</taxon>
        <taxon>eudicotyledons</taxon>
        <taxon>Gunneridae</taxon>
        <taxon>Pentapetalae</taxon>
        <taxon>rosids</taxon>
        <taxon>fabids</taxon>
        <taxon>Fabales</taxon>
        <taxon>Fabaceae</taxon>
        <taxon>Papilionoideae</taxon>
        <taxon>50 kb inversion clade</taxon>
        <taxon>dalbergioids sensu lato</taxon>
        <taxon>Dalbergieae</taxon>
        <taxon>Pterocarpus clade</taxon>
        <taxon>Stylosanthes</taxon>
    </lineage>
</organism>
<dbReference type="EMBL" id="JASCZI010273583">
    <property type="protein sequence ID" value="MED6225054.1"/>
    <property type="molecule type" value="Genomic_DNA"/>
</dbReference>
<dbReference type="Proteomes" id="UP001341840">
    <property type="component" value="Unassembled WGS sequence"/>
</dbReference>
<protein>
    <submittedName>
        <fullName evidence="2">Uncharacterized protein</fullName>
    </submittedName>
</protein>
<evidence type="ECO:0000313" key="2">
    <source>
        <dbReference type="EMBL" id="MED6225054.1"/>
    </source>
</evidence>
<evidence type="ECO:0000313" key="3">
    <source>
        <dbReference type="Proteomes" id="UP001341840"/>
    </source>
</evidence>
<name>A0ABU6ZSV4_9FABA</name>
<feature type="compositionally biased region" description="Acidic residues" evidence="1">
    <location>
        <begin position="142"/>
        <end position="176"/>
    </location>
</feature>
<reference evidence="2 3" key="1">
    <citation type="journal article" date="2023" name="Plants (Basel)">
        <title>Bridging the Gap: Combining Genomics and Transcriptomics Approaches to Understand Stylosanthes scabra, an Orphan Legume from the Brazilian Caatinga.</title>
        <authorList>
            <person name="Ferreira-Neto J.R.C."/>
            <person name="da Silva M.D."/>
            <person name="Binneck E."/>
            <person name="de Melo N.F."/>
            <person name="da Silva R.H."/>
            <person name="de Melo A.L.T.M."/>
            <person name="Pandolfi V."/>
            <person name="Bustamante F.O."/>
            <person name="Brasileiro-Vidal A.C."/>
            <person name="Benko-Iseppon A.M."/>
        </authorList>
    </citation>
    <scope>NUCLEOTIDE SEQUENCE [LARGE SCALE GENOMIC DNA]</scope>
    <source>
        <tissue evidence="2">Leaves</tissue>
    </source>
</reference>
<sequence>MILGTTSIHSSEINNISRHILFQSLSGIPCRVSTLIPTSLTIIPFHRCDQTEGYDPDHPEISLVPPLAFYPTVYVPPGQDGYDYAPYDLPADLAPVHIEPHSSPPAPADDGVVGEPYDSLDDFDGFMAGYFRDPLEGAPAPMDEDPAEDPVVGDDQDIEMGDTYSEDEDPSEDEEPSTSSGGRPAVSTDTRESHV</sequence>
<gene>
    <name evidence="2" type="ORF">PIB30_090145</name>
</gene>
<evidence type="ECO:0000256" key="1">
    <source>
        <dbReference type="SAM" id="MobiDB-lite"/>
    </source>
</evidence>
<keyword evidence="3" id="KW-1185">Reference proteome</keyword>
<accession>A0ABU6ZSV4</accession>
<feature type="region of interest" description="Disordered" evidence="1">
    <location>
        <begin position="128"/>
        <end position="195"/>
    </location>
</feature>